<evidence type="ECO:0000259" key="3">
    <source>
        <dbReference type="SMART" id="SM01017"/>
    </source>
</evidence>
<dbReference type="SUPFAM" id="SSF81296">
    <property type="entry name" value="E set domains"/>
    <property type="match status" value="2"/>
</dbReference>
<dbReference type="GO" id="GO:0015031">
    <property type="term" value="P:protein transport"/>
    <property type="evidence" value="ECO:0007669"/>
    <property type="project" value="TreeGrafter"/>
</dbReference>
<dbReference type="InterPro" id="IPR014752">
    <property type="entry name" value="Arrestin-like_C"/>
</dbReference>
<dbReference type="InterPro" id="IPR011022">
    <property type="entry name" value="Arrestin_C-like"/>
</dbReference>
<name>A0A7J5YQJ8_DISMA</name>
<evidence type="ECO:0000256" key="1">
    <source>
        <dbReference type="ARBA" id="ARBA00005298"/>
    </source>
</evidence>
<dbReference type="Pfam" id="PF00339">
    <property type="entry name" value="Arrestin_N"/>
    <property type="match status" value="1"/>
</dbReference>
<dbReference type="PANTHER" id="PTHR11188">
    <property type="entry name" value="ARRESTIN DOMAIN CONTAINING PROTEIN"/>
    <property type="match status" value="1"/>
</dbReference>
<protein>
    <recommendedName>
        <fullName evidence="3">Arrestin C-terminal-like domain-containing protein</fullName>
    </recommendedName>
</protein>
<feature type="domain" description="Arrestin C-terminal-like" evidence="3">
    <location>
        <begin position="173"/>
        <end position="288"/>
    </location>
</feature>
<reference evidence="4 5" key="1">
    <citation type="submission" date="2020-03" db="EMBL/GenBank/DDBJ databases">
        <title>Dissostichus mawsoni Genome sequencing and assembly.</title>
        <authorList>
            <person name="Park H."/>
        </authorList>
    </citation>
    <scope>NUCLEOTIDE SEQUENCE [LARGE SCALE GENOMIC DNA]</scope>
    <source>
        <strain evidence="4">DM0001</strain>
        <tissue evidence="4">Muscle</tissue>
    </source>
</reference>
<dbReference type="PANTHER" id="PTHR11188:SF176">
    <property type="entry name" value="ARRESTIN DOMAIN-CONTAINING PROTEIN 1"/>
    <property type="match status" value="1"/>
</dbReference>
<dbReference type="Gene3D" id="2.60.40.640">
    <property type="match status" value="2"/>
</dbReference>
<dbReference type="InterPro" id="IPR011021">
    <property type="entry name" value="Arrestin-like_N"/>
</dbReference>
<dbReference type="AlphaFoldDB" id="A0A7J5YQJ8"/>
<dbReference type="EMBL" id="JAAKFY010000010">
    <property type="protein sequence ID" value="KAF3851715.1"/>
    <property type="molecule type" value="Genomic_DNA"/>
</dbReference>
<dbReference type="InterPro" id="IPR050357">
    <property type="entry name" value="Arrestin_domain-protein"/>
</dbReference>
<evidence type="ECO:0000256" key="2">
    <source>
        <dbReference type="SAM" id="MobiDB-lite"/>
    </source>
</evidence>
<dbReference type="SMART" id="SM01017">
    <property type="entry name" value="Arrestin_C"/>
    <property type="match status" value="1"/>
</dbReference>
<dbReference type="OrthoDB" id="7785529at2759"/>
<dbReference type="Pfam" id="PF02752">
    <property type="entry name" value="Arrestin_C"/>
    <property type="match status" value="1"/>
</dbReference>
<comment type="similarity">
    <text evidence="1">Belongs to the arrestin family.</text>
</comment>
<comment type="caution">
    <text evidence="4">The sequence shown here is derived from an EMBL/GenBank/DDBJ whole genome shotgun (WGS) entry which is preliminary data.</text>
</comment>
<feature type="compositionally biased region" description="Low complexity" evidence="2">
    <location>
        <begin position="299"/>
        <end position="323"/>
    </location>
</feature>
<accession>A0A7J5YQJ8</accession>
<dbReference type="GO" id="GO:0031625">
    <property type="term" value="F:ubiquitin protein ligase binding"/>
    <property type="evidence" value="ECO:0007669"/>
    <property type="project" value="TreeGrafter"/>
</dbReference>
<proteinExistence type="inferred from homology"/>
<keyword evidence="5" id="KW-1185">Reference proteome</keyword>
<evidence type="ECO:0000313" key="4">
    <source>
        <dbReference type="EMBL" id="KAF3851715.1"/>
    </source>
</evidence>
<dbReference type="InterPro" id="IPR014756">
    <property type="entry name" value="Ig_E-set"/>
</dbReference>
<gene>
    <name evidence="4" type="ORF">F7725_013487</name>
</gene>
<feature type="region of interest" description="Disordered" evidence="2">
    <location>
        <begin position="364"/>
        <end position="397"/>
    </location>
</feature>
<dbReference type="GO" id="GO:0007399">
    <property type="term" value="P:nervous system development"/>
    <property type="evidence" value="ECO:0007669"/>
    <property type="project" value="UniProtKB-ARBA"/>
</dbReference>
<organism evidence="4 5">
    <name type="scientific">Dissostichus mawsoni</name>
    <name type="common">Antarctic cod</name>
    <dbReference type="NCBI Taxonomy" id="36200"/>
    <lineage>
        <taxon>Eukaryota</taxon>
        <taxon>Metazoa</taxon>
        <taxon>Chordata</taxon>
        <taxon>Craniata</taxon>
        <taxon>Vertebrata</taxon>
        <taxon>Euteleostomi</taxon>
        <taxon>Actinopterygii</taxon>
        <taxon>Neopterygii</taxon>
        <taxon>Teleostei</taxon>
        <taxon>Neoteleostei</taxon>
        <taxon>Acanthomorphata</taxon>
        <taxon>Eupercaria</taxon>
        <taxon>Perciformes</taxon>
        <taxon>Notothenioidei</taxon>
        <taxon>Nototheniidae</taxon>
        <taxon>Dissostichus</taxon>
    </lineage>
</organism>
<dbReference type="GO" id="GO:1990756">
    <property type="term" value="F:ubiquitin-like ligase-substrate adaptor activity"/>
    <property type="evidence" value="ECO:0007669"/>
    <property type="project" value="TreeGrafter"/>
</dbReference>
<sequence>MQRAGHVEVSCSLSLRIGDNMGKLQEFNITFDNNKDVYSPGESISGTVSIKVGQLLQCKAIKVNCNGFCGITSKVNDTAWTLEEQYFNSTISVADKGTLKQGEHTFPFKFLIPESAPTSFKGNYGRIIYRVRAFINTPRFAKDYNTEKAFYLLCLLNLNEVPDIWQFTYMLVKTGTVVLKAQTDLKGYTQGQIIQVLAQIHNQSGKSTGNMAANEEAHPDVRTIAEVEGGVVKAGKESEWKEQIIVPPLPQSSLIGCDLIKMDYYVKVCLKSPDVMLMLPIHIGNVSLDKKLRSSKKAAAACSAEDTQESANPPSTSTTTLTLPPRPAPNLVHVPPLAPGRPPIIPTSQLVSPNAFSYAPGLFFSQNQQHNGPSPAPPGSTGATAPYPPESSASLMPTPLILPPDYGASRLPLPMMTASTHEEDEEAATTKETIKLISPGIMRELYLPVTGLSKCQVINILNLNETGLTSHSAAQ</sequence>
<feature type="region of interest" description="Disordered" evidence="2">
    <location>
        <begin position="299"/>
        <end position="339"/>
    </location>
</feature>
<dbReference type="Proteomes" id="UP000518266">
    <property type="component" value="Unassembled WGS sequence"/>
</dbReference>
<evidence type="ECO:0000313" key="5">
    <source>
        <dbReference type="Proteomes" id="UP000518266"/>
    </source>
</evidence>
<dbReference type="GO" id="GO:0005737">
    <property type="term" value="C:cytoplasm"/>
    <property type="evidence" value="ECO:0007669"/>
    <property type="project" value="TreeGrafter"/>
</dbReference>